<protein>
    <recommendedName>
        <fullName evidence="4">J domain-containing protein</fullName>
    </recommendedName>
</protein>
<gene>
    <name evidence="5" type="ORF">N7468_008226</name>
</gene>
<proteinExistence type="predicted"/>
<dbReference type="CDD" id="cd06257">
    <property type="entry name" value="DnaJ"/>
    <property type="match status" value="1"/>
</dbReference>
<feature type="domain" description="J" evidence="4">
    <location>
        <begin position="41"/>
        <end position="110"/>
    </location>
</feature>
<dbReference type="PANTHER" id="PTHR44157">
    <property type="entry name" value="DNAJ HOMOLOG SUBFAMILY C MEMBER 11"/>
    <property type="match status" value="1"/>
</dbReference>
<feature type="transmembrane region" description="Helical" evidence="3">
    <location>
        <begin position="559"/>
        <end position="579"/>
    </location>
</feature>
<evidence type="ECO:0000313" key="5">
    <source>
        <dbReference type="EMBL" id="KAJ5223684.1"/>
    </source>
</evidence>
<reference evidence="5" key="2">
    <citation type="journal article" date="2023" name="IMA Fungus">
        <title>Comparative genomic study of the Penicillium genus elucidates a diverse pangenome and 15 lateral gene transfer events.</title>
        <authorList>
            <person name="Petersen C."/>
            <person name="Sorensen T."/>
            <person name="Nielsen M.R."/>
            <person name="Sondergaard T.E."/>
            <person name="Sorensen J.L."/>
            <person name="Fitzpatrick D.A."/>
            <person name="Frisvad J.C."/>
            <person name="Nielsen K.L."/>
        </authorList>
    </citation>
    <scope>NUCLEOTIDE SEQUENCE</scope>
    <source>
        <strain evidence="5">IBT 19713</strain>
    </source>
</reference>
<keyword evidence="3" id="KW-1133">Transmembrane helix</keyword>
<dbReference type="PANTHER" id="PTHR44157:SF1">
    <property type="entry name" value="DNAJ HOMOLOG SUBFAMILY C MEMBER 11"/>
    <property type="match status" value="1"/>
</dbReference>
<evidence type="ECO:0000256" key="3">
    <source>
        <dbReference type="SAM" id="Phobius"/>
    </source>
</evidence>
<dbReference type="InterPro" id="IPR036869">
    <property type="entry name" value="J_dom_sf"/>
</dbReference>
<feature type="region of interest" description="Disordered" evidence="2">
    <location>
        <begin position="183"/>
        <end position="212"/>
    </location>
</feature>
<dbReference type="GO" id="GO:0005739">
    <property type="term" value="C:mitochondrion"/>
    <property type="evidence" value="ECO:0007669"/>
    <property type="project" value="GOC"/>
</dbReference>
<keyword evidence="3" id="KW-0472">Membrane</keyword>
<evidence type="ECO:0000256" key="1">
    <source>
        <dbReference type="ARBA" id="ARBA00023186"/>
    </source>
</evidence>
<dbReference type="InterPro" id="IPR024586">
    <property type="entry name" value="DnaJ-like_C11_C"/>
</dbReference>
<dbReference type="PROSITE" id="PS50076">
    <property type="entry name" value="DNAJ_2"/>
    <property type="match status" value="1"/>
</dbReference>
<dbReference type="OrthoDB" id="666364at2759"/>
<dbReference type="GeneID" id="83204825"/>
<dbReference type="Gene3D" id="1.10.287.110">
    <property type="entry name" value="DnaJ domain"/>
    <property type="match status" value="1"/>
</dbReference>
<accession>A0A9W9TIF6</accession>
<dbReference type="InterPro" id="IPR055225">
    <property type="entry name" value="DNAJC11-like_beta-barrel"/>
</dbReference>
<keyword evidence="1" id="KW-0143">Chaperone</keyword>
<reference evidence="5" key="1">
    <citation type="submission" date="2022-11" db="EMBL/GenBank/DDBJ databases">
        <authorList>
            <person name="Petersen C."/>
        </authorList>
    </citation>
    <scope>NUCLEOTIDE SEQUENCE</scope>
    <source>
        <strain evidence="5">IBT 19713</strain>
    </source>
</reference>
<dbReference type="EMBL" id="JAPQKS010000006">
    <property type="protein sequence ID" value="KAJ5223684.1"/>
    <property type="molecule type" value="Genomic_DNA"/>
</dbReference>
<dbReference type="Proteomes" id="UP001150941">
    <property type="component" value="Unassembled WGS sequence"/>
</dbReference>
<dbReference type="GO" id="GO:0042407">
    <property type="term" value="P:cristae formation"/>
    <property type="evidence" value="ECO:0007669"/>
    <property type="project" value="TreeGrafter"/>
</dbReference>
<dbReference type="AlphaFoldDB" id="A0A9W9TIF6"/>
<name>A0A9W9TIF6_9EURO</name>
<feature type="compositionally biased region" description="Acidic residues" evidence="2">
    <location>
        <begin position="186"/>
        <end position="196"/>
    </location>
</feature>
<dbReference type="InterPro" id="IPR052243">
    <property type="entry name" value="Mito_inner_membrane_organizer"/>
</dbReference>
<evidence type="ECO:0000256" key="2">
    <source>
        <dbReference type="SAM" id="MobiDB-lite"/>
    </source>
</evidence>
<keyword evidence="6" id="KW-1185">Reference proteome</keyword>
<dbReference type="Pfam" id="PF11875">
    <property type="entry name" value="DnaJ-like_C11_C"/>
    <property type="match status" value="1"/>
</dbReference>
<evidence type="ECO:0000259" key="4">
    <source>
        <dbReference type="PROSITE" id="PS50076"/>
    </source>
</evidence>
<evidence type="ECO:0000313" key="6">
    <source>
        <dbReference type="Proteomes" id="UP001150941"/>
    </source>
</evidence>
<dbReference type="SMART" id="SM00271">
    <property type="entry name" value="DnaJ"/>
    <property type="match status" value="1"/>
</dbReference>
<keyword evidence="3" id="KW-0812">Transmembrane</keyword>
<feature type="region of interest" description="Disordered" evidence="2">
    <location>
        <begin position="1"/>
        <end position="22"/>
    </location>
</feature>
<sequence>MASFDLNPTGIAQGIPTGPELDDNLDTDHLNAVDDYPDEADYYSLLGLSSKPPPTDSQIRSAYHNLSLSFHPDKQPAHRREAAERQFNRIQEAYYVLIDPKKRVVYDMMGSEGVKREWSGGGLMGKMGKRARGTISVGINAAEAIRVDEDDGNVTLELHKMGMPKVQSLACRYQFKTPLLLPGFDSESEKEEDDTTAESKPAELADADEQEPPAEVIFSMGAAGVLGRTKQKYIVEYEGGSEEEIEVAGPPIMVGNSLHLGATIVPNFQTIAGMKGIWHKRPLSFIRDSNLRIEATALPDQALKATIARNFQPIPGVTPFQVTASSTIKRSLWQAPPSFDIQATKLIAREKLGFCSWSSGAFTWPDFLFERFNSIGPTEQSLFEIESEPSNFQIGLIALPPNPKKVIEIEEDADADGEEEAHGKVADAKTDNTAVSWRTFMTVSPGGAALVLSYSRNIFSGIAANDPVRSEWSSEGYYPMPKMEGPRALRLEVSGVLGMDASLTWSVKATRRVSEFTKVGLGVGLAGNGVVMTVHWNRLGQNLTLPITVCSPKEANHDAALLAGLIPMALYGIIEFVYIRPRDRRKRREQLARRHNALKKLIPKKREESLQDIELLRDQVLRRQAREESQNGLVIRKAEYGYIPPKKSKTLKPQLAEPRVIDVTIPVANLVDHGQLNIRANTVKFNILGFYDPAPLLPKRLKIWYTYQGREHFVDAGEKEDIACPLRAHIQHT</sequence>
<dbReference type="Pfam" id="PF00226">
    <property type="entry name" value="DnaJ"/>
    <property type="match status" value="1"/>
</dbReference>
<dbReference type="InterPro" id="IPR001623">
    <property type="entry name" value="DnaJ_domain"/>
</dbReference>
<comment type="caution">
    <text evidence="5">The sequence shown here is derived from an EMBL/GenBank/DDBJ whole genome shotgun (WGS) entry which is preliminary data.</text>
</comment>
<dbReference type="SUPFAM" id="SSF46565">
    <property type="entry name" value="Chaperone J-domain"/>
    <property type="match status" value="1"/>
</dbReference>
<organism evidence="5 6">
    <name type="scientific">Penicillium chermesinum</name>
    <dbReference type="NCBI Taxonomy" id="63820"/>
    <lineage>
        <taxon>Eukaryota</taxon>
        <taxon>Fungi</taxon>
        <taxon>Dikarya</taxon>
        <taxon>Ascomycota</taxon>
        <taxon>Pezizomycotina</taxon>
        <taxon>Eurotiomycetes</taxon>
        <taxon>Eurotiomycetidae</taxon>
        <taxon>Eurotiales</taxon>
        <taxon>Aspergillaceae</taxon>
        <taxon>Penicillium</taxon>
    </lineage>
</organism>
<dbReference type="Pfam" id="PF22774">
    <property type="entry name" value="DNAJC11_beta-barrel"/>
    <property type="match status" value="1"/>
</dbReference>
<dbReference type="PRINTS" id="PR00625">
    <property type="entry name" value="JDOMAIN"/>
</dbReference>
<dbReference type="RefSeq" id="XP_058327867.1">
    <property type="nucleotide sequence ID" value="XM_058477522.1"/>
</dbReference>